<evidence type="ECO:0000313" key="5">
    <source>
        <dbReference type="EMBL" id="TDK68343.1"/>
    </source>
</evidence>
<dbReference type="Gene3D" id="3.30.70.270">
    <property type="match status" value="1"/>
</dbReference>
<proteinExistence type="predicted"/>
<organism evidence="5 6">
    <name type="scientific">Sapientia aquatica</name>
    <dbReference type="NCBI Taxonomy" id="1549640"/>
    <lineage>
        <taxon>Bacteria</taxon>
        <taxon>Pseudomonadati</taxon>
        <taxon>Pseudomonadota</taxon>
        <taxon>Betaproteobacteria</taxon>
        <taxon>Burkholderiales</taxon>
        <taxon>Oxalobacteraceae</taxon>
        <taxon>Sapientia</taxon>
    </lineage>
</organism>
<protein>
    <recommendedName>
        <fullName evidence="1">diguanylate cyclase</fullName>
        <ecNumber evidence="1">2.7.7.65</ecNumber>
    </recommendedName>
</protein>
<dbReference type="SUPFAM" id="SSF55073">
    <property type="entry name" value="Nucleotide cyclase"/>
    <property type="match status" value="1"/>
</dbReference>
<evidence type="ECO:0000256" key="3">
    <source>
        <dbReference type="SAM" id="Coils"/>
    </source>
</evidence>
<dbReference type="OrthoDB" id="9813903at2"/>
<evidence type="ECO:0000256" key="2">
    <source>
        <dbReference type="ARBA" id="ARBA00034247"/>
    </source>
</evidence>
<dbReference type="InterPro" id="IPR000160">
    <property type="entry name" value="GGDEF_dom"/>
</dbReference>
<dbReference type="CDD" id="cd01949">
    <property type="entry name" value="GGDEF"/>
    <property type="match status" value="1"/>
</dbReference>
<gene>
    <name evidence="5" type="ORF">E2I14_02030</name>
</gene>
<dbReference type="EC" id="2.7.7.65" evidence="1"/>
<keyword evidence="6" id="KW-1185">Reference proteome</keyword>
<dbReference type="AlphaFoldDB" id="A0A4R5W6B5"/>
<comment type="catalytic activity">
    <reaction evidence="2">
        <text>2 GTP = 3',3'-c-di-GMP + 2 diphosphate</text>
        <dbReference type="Rhea" id="RHEA:24898"/>
        <dbReference type="ChEBI" id="CHEBI:33019"/>
        <dbReference type="ChEBI" id="CHEBI:37565"/>
        <dbReference type="ChEBI" id="CHEBI:58805"/>
        <dbReference type="EC" id="2.7.7.65"/>
    </reaction>
</comment>
<evidence type="ECO:0000256" key="1">
    <source>
        <dbReference type="ARBA" id="ARBA00012528"/>
    </source>
</evidence>
<dbReference type="InterPro" id="IPR043128">
    <property type="entry name" value="Rev_trsase/Diguanyl_cyclase"/>
</dbReference>
<dbReference type="NCBIfam" id="TIGR00254">
    <property type="entry name" value="GGDEF"/>
    <property type="match status" value="1"/>
</dbReference>
<dbReference type="FunFam" id="3.30.70.270:FF:000001">
    <property type="entry name" value="Diguanylate cyclase domain protein"/>
    <property type="match status" value="1"/>
</dbReference>
<comment type="caution">
    <text evidence="5">The sequence shown here is derived from an EMBL/GenBank/DDBJ whole genome shotgun (WGS) entry which is preliminary data.</text>
</comment>
<feature type="domain" description="GGDEF" evidence="4">
    <location>
        <begin position="491"/>
        <end position="622"/>
    </location>
</feature>
<accession>A0A4R5W6B5</accession>
<feature type="coiled-coil region" evidence="3">
    <location>
        <begin position="433"/>
        <end position="467"/>
    </location>
</feature>
<dbReference type="PROSITE" id="PS50887">
    <property type="entry name" value="GGDEF"/>
    <property type="match status" value="1"/>
</dbReference>
<dbReference type="Proteomes" id="UP000294829">
    <property type="component" value="Unassembled WGS sequence"/>
</dbReference>
<dbReference type="Pfam" id="PF00990">
    <property type="entry name" value="GGDEF"/>
    <property type="match status" value="1"/>
</dbReference>
<dbReference type="EMBL" id="SMYL01000001">
    <property type="protein sequence ID" value="TDK68343.1"/>
    <property type="molecule type" value="Genomic_DNA"/>
</dbReference>
<evidence type="ECO:0000259" key="4">
    <source>
        <dbReference type="PROSITE" id="PS50887"/>
    </source>
</evidence>
<dbReference type="InterPro" id="IPR029787">
    <property type="entry name" value="Nucleotide_cyclase"/>
</dbReference>
<dbReference type="PANTHER" id="PTHR45138">
    <property type="entry name" value="REGULATORY COMPONENTS OF SENSORY TRANSDUCTION SYSTEM"/>
    <property type="match status" value="1"/>
</dbReference>
<evidence type="ECO:0000313" key="6">
    <source>
        <dbReference type="Proteomes" id="UP000294829"/>
    </source>
</evidence>
<dbReference type="InterPro" id="IPR050469">
    <property type="entry name" value="Diguanylate_Cyclase"/>
</dbReference>
<dbReference type="SMART" id="SM00267">
    <property type="entry name" value="GGDEF"/>
    <property type="match status" value="1"/>
</dbReference>
<dbReference type="GO" id="GO:0052621">
    <property type="term" value="F:diguanylate cyclase activity"/>
    <property type="evidence" value="ECO:0007669"/>
    <property type="project" value="UniProtKB-EC"/>
</dbReference>
<name>A0A4R5W6B5_9BURK</name>
<dbReference type="PANTHER" id="PTHR45138:SF9">
    <property type="entry name" value="DIGUANYLATE CYCLASE DGCM-RELATED"/>
    <property type="match status" value="1"/>
</dbReference>
<keyword evidence="3" id="KW-0175">Coiled coil</keyword>
<sequence length="622" mass="68786">MATSKPTKQSPADVARETFKQLSALRIQPTPDAYQKLYNEIAGIDDVKPNNTAELEAILLNLAISLIDEGKEFADIGKRLKLAAERKMWADYHVGLKDFIEKIVSQLKLATLTNAVTPSADAASSKQLVIAATDSKQTALLKDLLTRTLNLALPSLLSTAPELAQESDALALLLKQAISEKEFADIAARLKNLCFKIEHLPNAAAVKIATPAGDAALPLVDDPIVGMLSKLLSQTLGMALGALLHNEPKLLEASDQLAADVKAAKSLAEFQDIESRIRDLCYKISLKGDDSSEQLQLLLSLFKLLLENVTSLLDDDNWLRGQVIVIQELIAGEIDHRALLEATRSLKDVIYKQGVLKDSIAQNKLSVKQLMDLFVDRLSIFANTTGEYHEKITGYSGKITQETSPEAIQHMLENLMQDTLLVQNEAKQSHELMVAAKKEVHDAEVRIGELEKKLAEMSEQVHKDQLTGSLNRRGFDEIFEREASRADRRNMQLCVGMLDIDNFKKLNDTFGHSAGDGALVHLVNVIKKTLRSMDVVARYGGEEFVIIMPETGLKDAADTMMRLQRELTKHFFMAGEERILITFSAGVAQRQPQEPQDILLKRADKAMYEAKNAGKNRVMSAT</sequence>
<reference evidence="5 6" key="1">
    <citation type="submission" date="2019-03" db="EMBL/GenBank/DDBJ databases">
        <title>Sapientia aquatica gen. nov., sp. nov., isolated from a crater lake.</title>
        <authorList>
            <person name="Felfoldi T."/>
            <person name="Szabo A."/>
            <person name="Toth E."/>
            <person name="Schumann P."/>
            <person name="Keki Z."/>
            <person name="Marialigeti K."/>
            <person name="Mathe I."/>
        </authorList>
    </citation>
    <scope>NUCLEOTIDE SEQUENCE [LARGE SCALE GENOMIC DNA]</scope>
    <source>
        <strain evidence="5 6">SA-152</strain>
    </source>
</reference>
<dbReference type="RefSeq" id="WP_133324914.1">
    <property type="nucleotide sequence ID" value="NZ_SMYL01000001.1"/>
</dbReference>